<gene>
    <name evidence="5" type="ORF">PC110_g4342</name>
    <name evidence="1" type="ORF">PC115_g14338</name>
    <name evidence="2" type="ORF">PC117_g19444</name>
    <name evidence="3" type="ORF">PC118_g17884</name>
    <name evidence="4" type="ORF">PC129_g16720</name>
</gene>
<dbReference type="AlphaFoldDB" id="A0A329SRZ1"/>
<proteinExistence type="predicted"/>
<evidence type="ECO:0000313" key="5">
    <source>
        <dbReference type="EMBL" id="RAW39450.1"/>
    </source>
</evidence>
<keyword evidence="6" id="KW-1185">Reference proteome</keyword>
<dbReference type="Proteomes" id="UP000774804">
    <property type="component" value="Unassembled WGS sequence"/>
</dbReference>
<dbReference type="EMBL" id="MJFZ01000066">
    <property type="protein sequence ID" value="RAW39450.1"/>
    <property type="molecule type" value="Genomic_DNA"/>
</dbReference>
<name>A0A329SRZ1_9STRA</name>
<dbReference type="EMBL" id="RCMI01000544">
    <property type="protein sequence ID" value="KAG2906237.1"/>
    <property type="molecule type" value="Genomic_DNA"/>
</dbReference>
<dbReference type="Proteomes" id="UP000760860">
    <property type="component" value="Unassembled WGS sequence"/>
</dbReference>
<dbReference type="EMBL" id="RCMV01000851">
    <property type="protein sequence ID" value="KAG3212317.1"/>
    <property type="molecule type" value="Genomic_DNA"/>
</dbReference>
<evidence type="ECO:0000313" key="1">
    <source>
        <dbReference type="EMBL" id="KAG2906237.1"/>
    </source>
</evidence>
<evidence type="ECO:0000313" key="6">
    <source>
        <dbReference type="Proteomes" id="UP000251314"/>
    </source>
</evidence>
<comment type="caution">
    <text evidence="5">The sequence shown here is derived from an EMBL/GenBank/DDBJ whole genome shotgun (WGS) entry which is preliminary data.</text>
</comment>
<evidence type="ECO:0000313" key="3">
    <source>
        <dbReference type="EMBL" id="KAG2968661.1"/>
    </source>
</evidence>
<evidence type="ECO:0000313" key="2">
    <source>
        <dbReference type="EMBL" id="KAG2910308.1"/>
    </source>
</evidence>
<evidence type="ECO:0000313" key="4">
    <source>
        <dbReference type="EMBL" id="KAG3212317.1"/>
    </source>
</evidence>
<accession>A0A329SRZ1</accession>
<dbReference type="Proteomes" id="UP000251314">
    <property type="component" value="Unassembled WGS sequence"/>
</dbReference>
<organism evidence="5 6">
    <name type="scientific">Phytophthora cactorum</name>
    <dbReference type="NCBI Taxonomy" id="29920"/>
    <lineage>
        <taxon>Eukaryota</taxon>
        <taxon>Sar</taxon>
        <taxon>Stramenopiles</taxon>
        <taxon>Oomycota</taxon>
        <taxon>Peronosporomycetes</taxon>
        <taxon>Peronosporales</taxon>
        <taxon>Peronosporaceae</taxon>
        <taxon>Phytophthora</taxon>
    </lineage>
</organism>
<reference evidence="1" key="2">
    <citation type="submission" date="2018-10" db="EMBL/GenBank/DDBJ databases">
        <title>Effector identification in a new, highly contiguous assembly of the strawberry crown rot pathogen Phytophthora cactorum.</title>
        <authorList>
            <person name="Armitage A.D."/>
            <person name="Nellist C.F."/>
            <person name="Bates H."/>
            <person name="Vickerstaff R.J."/>
            <person name="Harrison R.J."/>
        </authorList>
    </citation>
    <scope>NUCLEOTIDE SEQUENCE</scope>
    <source>
        <strain evidence="1">4032</strain>
        <strain evidence="2">4040</strain>
        <strain evidence="3">P415</strain>
        <strain evidence="4">P421</strain>
    </source>
</reference>
<reference evidence="5 6" key="1">
    <citation type="submission" date="2018-01" db="EMBL/GenBank/DDBJ databases">
        <title>Draft genome of the strawberry crown rot pathogen Phytophthora cactorum.</title>
        <authorList>
            <person name="Armitage A.D."/>
            <person name="Lysoe E."/>
            <person name="Nellist C.F."/>
            <person name="Harrison R.J."/>
            <person name="Brurberg M.B."/>
        </authorList>
    </citation>
    <scope>NUCLEOTIDE SEQUENCE [LARGE SCALE GENOMIC DNA]</scope>
    <source>
        <strain evidence="5 6">10300</strain>
    </source>
</reference>
<dbReference type="EMBL" id="RCML01000844">
    <property type="protein sequence ID" value="KAG2968661.1"/>
    <property type="molecule type" value="Genomic_DNA"/>
</dbReference>
<dbReference type="Proteomes" id="UP000697107">
    <property type="component" value="Unassembled WGS sequence"/>
</dbReference>
<dbReference type="EMBL" id="RCMK01000845">
    <property type="protein sequence ID" value="KAG2910308.1"/>
    <property type="molecule type" value="Genomic_DNA"/>
</dbReference>
<sequence>MTRSERAIALEWLEAAVIVYELEGDTDGGDEEAMLYKTISSNRSPF</sequence>
<protein>
    <submittedName>
        <fullName evidence="5">Uncharacterized protein</fullName>
    </submittedName>
</protein>
<dbReference type="VEuPathDB" id="FungiDB:PC110_g4342"/>
<dbReference type="Proteomes" id="UP000736787">
    <property type="component" value="Unassembled WGS sequence"/>
</dbReference>